<evidence type="ECO:0000256" key="6">
    <source>
        <dbReference type="RuleBase" id="RU000492"/>
    </source>
</evidence>
<dbReference type="GO" id="GO:0003724">
    <property type="term" value="F:RNA helicase activity"/>
    <property type="evidence" value="ECO:0007669"/>
    <property type="project" value="TreeGrafter"/>
</dbReference>
<dbReference type="GO" id="GO:0005829">
    <property type="term" value="C:cytosol"/>
    <property type="evidence" value="ECO:0007669"/>
    <property type="project" value="TreeGrafter"/>
</dbReference>
<dbReference type="InterPro" id="IPR050079">
    <property type="entry name" value="DEAD_box_RNA_helicase"/>
</dbReference>
<keyword evidence="1 6" id="KW-0547">Nucleotide-binding</keyword>
<keyword evidence="10" id="KW-1185">Reference proteome</keyword>
<dbReference type="InterPro" id="IPR027417">
    <property type="entry name" value="P-loop_NTPase"/>
</dbReference>
<dbReference type="SMART" id="SM00490">
    <property type="entry name" value="HELICc"/>
    <property type="match status" value="1"/>
</dbReference>
<dbReference type="PROSITE" id="PS51192">
    <property type="entry name" value="HELICASE_ATP_BIND_1"/>
    <property type="match status" value="1"/>
</dbReference>
<comment type="similarity">
    <text evidence="6">Belongs to the DEAD box helicase family.</text>
</comment>
<keyword evidence="5" id="KW-0694">RNA-binding</keyword>
<proteinExistence type="inferred from homology"/>
<dbReference type="GO" id="GO:0003723">
    <property type="term" value="F:RNA binding"/>
    <property type="evidence" value="ECO:0007669"/>
    <property type="project" value="UniProtKB-KW"/>
</dbReference>
<sequence length="447" mass="50092">MTELSIKFPTPIQVNCIPEILNGKDVIGSAKTGSGKTAAFALPILQKLSEDPFGIFAVVLTPTRELAFQIAEQFKVLGTGINLKQVVVVGGLDMMQQAIELSKKPHIIIATPGRFADHIKSSHEAVDLRRLRFLVLDEADRLLSESFEEDLECILDNLPTNKRQTLLFSATMTKEIEELKFGGNPPFVYSGNTRYDTVDKLDQRYLLIPFTVKDVYLVYCLKEKFGIEQVEKKSDNTIVNGHGKKSIVKKKKPNLKIQDENEENNIKSELNTSVEKKSLIIFGGKWKTCERLYLMLRELGFKCTALHSRLSQKERLASIAKFKGGIVPILITTDVGSRGLDIPTVSTVINYDLPADPTDYIHRIGRTARAGRGGVALSLITERDVEVLLNIEKSTKKKLIEFEGLIENEVLDLMNEVSVAKRVANLTLVDESKSKFGHKLRVYNNFK</sequence>
<evidence type="ECO:0000256" key="4">
    <source>
        <dbReference type="ARBA" id="ARBA00022840"/>
    </source>
</evidence>
<dbReference type="CDD" id="cd17955">
    <property type="entry name" value="DEADc_DDX49"/>
    <property type="match status" value="1"/>
</dbReference>
<evidence type="ECO:0000256" key="1">
    <source>
        <dbReference type="ARBA" id="ARBA00022741"/>
    </source>
</evidence>
<dbReference type="InterPro" id="IPR001650">
    <property type="entry name" value="Helicase_C-like"/>
</dbReference>
<dbReference type="AlphaFoldDB" id="A0AAD5TW84"/>
<protein>
    <submittedName>
        <fullName evidence="9">Uncharacterized protein</fullName>
    </submittedName>
</protein>
<dbReference type="EMBL" id="JADGJW010000879">
    <property type="protein sequence ID" value="KAJ3210644.1"/>
    <property type="molecule type" value="Genomic_DNA"/>
</dbReference>
<evidence type="ECO:0000256" key="5">
    <source>
        <dbReference type="ARBA" id="ARBA00022884"/>
    </source>
</evidence>
<evidence type="ECO:0000313" key="9">
    <source>
        <dbReference type="EMBL" id="KAJ3210644.1"/>
    </source>
</evidence>
<dbReference type="Gene3D" id="3.40.50.300">
    <property type="entry name" value="P-loop containing nucleotide triphosphate hydrolases"/>
    <property type="match status" value="2"/>
</dbReference>
<dbReference type="Pfam" id="PF00271">
    <property type="entry name" value="Helicase_C"/>
    <property type="match status" value="1"/>
</dbReference>
<evidence type="ECO:0000256" key="2">
    <source>
        <dbReference type="ARBA" id="ARBA00022801"/>
    </source>
</evidence>
<feature type="domain" description="Helicase ATP-binding" evidence="7">
    <location>
        <begin position="17"/>
        <end position="190"/>
    </location>
</feature>
<accession>A0AAD5TW84</accession>
<dbReference type="SUPFAM" id="SSF52540">
    <property type="entry name" value="P-loop containing nucleoside triphosphate hydrolases"/>
    <property type="match status" value="1"/>
</dbReference>
<gene>
    <name evidence="9" type="ORF">HK099_008194</name>
</gene>
<feature type="domain" description="Helicase C-terminal" evidence="8">
    <location>
        <begin position="265"/>
        <end position="414"/>
    </location>
</feature>
<reference evidence="9" key="1">
    <citation type="submission" date="2020-05" db="EMBL/GenBank/DDBJ databases">
        <title>Phylogenomic resolution of chytrid fungi.</title>
        <authorList>
            <person name="Stajich J.E."/>
            <person name="Amses K."/>
            <person name="Simmons R."/>
            <person name="Seto K."/>
            <person name="Myers J."/>
            <person name="Bonds A."/>
            <person name="Quandt C.A."/>
            <person name="Barry K."/>
            <person name="Liu P."/>
            <person name="Grigoriev I."/>
            <person name="Longcore J.E."/>
            <person name="James T.Y."/>
        </authorList>
    </citation>
    <scope>NUCLEOTIDE SEQUENCE</scope>
    <source>
        <strain evidence="9">JEL0476</strain>
    </source>
</reference>
<dbReference type="PANTHER" id="PTHR47959">
    <property type="entry name" value="ATP-DEPENDENT RNA HELICASE RHLE-RELATED"/>
    <property type="match status" value="1"/>
</dbReference>
<dbReference type="InterPro" id="IPR014001">
    <property type="entry name" value="Helicase_ATP-bd"/>
</dbReference>
<keyword evidence="3 6" id="KW-0347">Helicase</keyword>
<dbReference type="PROSITE" id="PS51194">
    <property type="entry name" value="HELICASE_CTER"/>
    <property type="match status" value="1"/>
</dbReference>
<name>A0AAD5TW84_9FUNG</name>
<dbReference type="InterPro" id="IPR000629">
    <property type="entry name" value="RNA-helicase_DEAD-box_CS"/>
</dbReference>
<organism evidence="9 10">
    <name type="scientific">Clydaea vesicula</name>
    <dbReference type="NCBI Taxonomy" id="447962"/>
    <lineage>
        <taxon>Eukaryota</taxon>
        <taxon>Fungi</taxon>
        <taxon>Fungi incertae sedis</taxon>
        <taxon>Chytridiomycota</taxon>
        <taxon>Chytridiomycota incertae sedis</taxon>
        <taxon>Chytridiomycetes</taxon>
        <taxon>Lobulomycetales</taxon>
        <taxon>Lobulomycetaceae</taxon>
        <taxon>Clydaea</taxon>
    </lineage>
</organism>
<dbReference type="PANTHER" id="PTHR47959:SF24">
    <property type="entry name" value="ATP-DEPENDENT RNA HELICASE"/>
    <property type="match status" value="1"/>
</dbReference>
<dbReference type="GO" id="GO:0016787">
    <property type="term" value="F:hydrolase activity"/>
    <property type="evidence" value="ECO:0007669"/>
    <property type="project" value="UniProtKB-KW"/>
</dbReference>
<dbReference type="Pfam" id="PF00270">
    <property type="entry name" value="DEAD"/>
    <property type="match status" value="1"/>
</dbReference>
<dbReference type="Proteomes" id="UP001211065">
    <property type="component" value="Unassembled WGS sequence"/>
</dbReference>
<evidence type="ECO:0000259" key="7">
    <source>
        <dbReference type="PROSITE" id="PS51192"/>
    </source>
</evidence>
<dbReference type="CDD" id="cd18787">
    <property type="entry name" value="SF2_C_DEAD"/>
    <property type="match status" value="1"/>
</dbReference>
<dbReference type="PROSITE" id="PS00039">
    <property type="entry name" value="DEAD_ATP_HELICASE"/>
    <property type="match status" value="1"/>
</dbReference>
<comment type="caution">
    <text evidence="9">The sequence shown here is derived from an EMBL/GenBank/DDBJ whole genome shotgun (WGS) entry which is preliminary data.</text>
</comment>
<evidence type="ECO:0000259" key="8">
    <source>
        <dbReference type="PROSITE" id="PS51194"/>
    </source>
</evidence>
<keyword evidence="2 6" id="KW-0378">Hydrolase</keyword>
<dbReference type="GO" id="GO:0005524">
    <property type="term" value="F:ATP binding"/>
    <property type="evidence" value="ECO:0007669"/>
    <property type="project" value="UniProtKB-KW"/>
</dbReference>
<evidence type="ECO:0000256" key="3">
    <source>
        <dbReference type="ARBA" id="ARBA00022806"/>
    </source>
</evidence>
<keyword evidence="4 6" id="KW-0067">ATP-binding</keyword>
<dbReference type="SMART" id="SM00487">
    <property type="entry name" value="DEXDc"/>
    <property type="match status" value="1"/>
</dbReference>
<dbReference type="InterPro" id="IPR011545">
    <property type="entry name" value="DEAD/DEAH_box_helicase_dom"/>
</dbReference>
<evidence type="ECO:0000313" key="10">
    <source>
        <dbReference type="Proteomes" id="UP001211065"/>
    </source>
</evidence>